<dbReference type="EMBL" id="LNYH01000080">
    <property type="protein sequence ID" value="KTD22839.1"/>
    <property type="molecule type" value="Genomic_DNA"/>
</dbReference>
<dbReference type="Pfam" id="PF00106">
    <property type="entry name" value="adh_short"/>
    <property type="match status" value="1"/>
</dbReference>
<comment type="caution">
    <text evidence="4">The sequence shown here is derived from an EMBL/GenBank/DDBJ whole genome shotgun (WGS) entry which is preliminary data.</text>
</comment>
<reference evidence="4 5" key="1">
    <citation type="submission" date="2015-11" db="EMBL/GenBank/DDBJ databases">
        <title>Genomic analysis of 38 Legionella species identifies large and diverse effector repertoires.</title>
        <authorList>
            <person name="Burstein D."/>
            <person name="Amaro F."/>
            <person name="Zusman T."/>
            <person name="Lifshitz Z."/>
            <person name="Cohen O."/>
            <person name="Gilbert J.A."/>
            <person name="Pupko T."/>
            <person name="Shuman H.A."/>
            <person name="Segal G."/>
        </authorList>
    </citation>
    <scope>NUCLEOTIDE SEQUENCE [LARGE SCALE GENOMIC DNA]</scope>
    <source>
        <strain evidence="4 5">Bercovier 4</strain>
    </source>
</reference>
<dbReference type="PATRIC" id="fig|454.4.peg.1587"/>
<dbReference type="AlphaFoldDB" id="A0A0W0VRJ6"/>
<gene>
    <name evidence="4" type="primary">ybbO</name>
    <name evidence="4" type="ORF">Lisr_1461</name>
</gene>
<dbReference type="Proteomes" id="UP000054761">
    <property type="component" value="Unassembled WGS sequence"/>
</dbReference>
<dbReference type="InterPro" id="IPR020904">
    <property type="entry name" value="Sc_DH/Rdtase_CS"/>
</dbReference>
<organism evidence="4 5">
    <name type="scientific">Legionella israelensis</name>
    <dbReference type="NCBI Taxonomy" id="454"/>
    <lineage>
        <taxon>Bacteria</taxon>
        <taxon>Pseudomonadati</taxon>
        <taxon>Pseudomonadota</taxon>
        <taxon>Gammaproteobacteria</taxon>
        <taxon>Legionellales</taxon>
        <taxon>Legionellaceae</taxon>
        <taxon>Legionella</taxon>
    </lineage>
</organism>
<dbReference type="STRING" id="454.Lisr_1461"/>
<dbReference type="OrthoDB" id="9810734at2"/>
<comment type="similarity">
    <text evidence="1 3">Belongs to the short-chain dehydrogenases/reductases (SDR) family.</text>
</comment>
<protein>
    <submittedName>
        <fullName evidence="4">Oxidoreductase with NAD(P)-binding Rossmann-fold domain protein</fullName>
    </submittedName>
</protein>
<keyword evidence="2" id="KW-0560">Oxidoreductase</keyword>
<keyword evidence="5" id="KW-1185">Reference proteome</keyword>
<evidence type="ECO:0000313" key="5">
    <source>
        <dbReference type="Proteomes" id="UP000054761"/>
    </source>
</evidence>
<dbReference type="PANTHER" id="PTHR44169:SF6">
    <property type="entry name" value="NADPH-DEPENDENT 1-ACYLDIHYDROXYACETONE PHOSPHATE REDUCTASE"/>
    <property type="match status" value="1"/>
</dbReference>
<dbReference type="InterPro" id="IPR036291">
    <property type="entry name" value="NAD(P)-bd_dom_sf"/>
</dbReference>
<dbReference type="PRINTS" id="PR00081">
    <property type="entry name" value="GDHRDH"/>
</dbReference>
<sequence>MSKTVFISGCSTGIGFFLTKALHEKGFKVIASCRKTQDVMRLQALGINTLQMDVSDSSSIKKAVEKLLEHTSGKLDILINNAGFGQAGALEDIGQDVMLHVFQTNVFGLHELTRQIIPVMRAQGSGRIINISSILGLVSLPFRGAYNASKYAVEGLSDTLRLELEQSNIWVSSIQPGPIESNFRDTVIDTSLKAINIENSFFAPQYKNMLLHFKEKKKKSAFTQTPEAVFKKVLHAIESKRPKPVYKVTLSAYLLALARRVLPNRLLHRLLAKIAKNELS</sequence>
<evidence type="ECO:0000256" key="3">
    <source>
        <dbReference type="RuleBase" id="RU000363"/>
    </source>
</evidence>
<dbReference type="Gene3D" id="3.40.50.720">
    <property type="entry name" value="NAD(P)-binding Rossmann-like Domain"/>
    <property type="match status" value="1"/>
</dbReference>
<dbReference type="GO" id="GO:0016491">
    <property type="term" value="F:oxidoreductase activity"/>
    <property type="evidence" value="ECO:0007669"/>
    <property type="project" value="UniProtKB-KW"/>
</dbReference>
<dbReference type="SUPFAM" id="SSF51735">
    <property type="entry name" value="NAD(P)-binding Rossmann-fold domains"/>
    <property type="match status" value="1"/>
</dbReference>
<name>A0A0W0VRJ6_9GAMM</name>
<dbReference type="PROSITE" id="PS00061">
    <property type="entry name" value="ADH_SHORT"/>
    <property type="match status" value="1"/>
</dbReference>
<accession>A0A0W0VRJ6</accession>
<proteinExistence type="inferred from homology"/>
<dbReference type="PRINTS" id="PR00080">
    <property type="entry name" value="SDRFAMILY"/>
</dbReference>
<dbReference type="RefSeq" id="WP_058501816.1">
    <property type="nucleotide sequence ID" value="NZ_CAAAJA010000128.1"/>
</dbReference>
<evidence type="ECO:0000256" key="2">
    <source>
        <dbReference type="ARBA" id="ARBA00023002"/>
    </source>
</evidence>
<evidence type="ECO:0000313" key="4">
    <source>
        <dbReference type="EMBL" id="KTD22839.1"/>
    </source>
</evidence>
<dbReference type="CDD" id="cd05374">
    <property type="entry name" value="17beta-HSD-like_SDR_c"/>
    <property type="match status" value="1"/>
</dbReference>
<evidence type="ECO:0000256" key="1">
    <source>
        <dbReference type="ARBA" id="ARBA00006484"/>
    </source>
</evidence>
<dbReference type="InterPro" id="IPR002347">
    <property type="entry name" value="SDR_fam"/>
</dbReference>
<dbReference type="PANTHER" id="PTHR44169">
    <property type="entry name" value="NADPH-DEPENDENT 1-ACYLDIHYDROXYACETONE PHOSPHATE REDUCTASE"/>
    <property type="match status" value="1"/>
</dbReference>